<proteinExistence type="predicted"/>
<reference evidence="1 2" key="1">
    <citation type="submission" date="2018-11" db="EMBL/GenBank/DDBJ databases">
        <title>Genome sequencing and assembly of Clostridium tagluense strain A121.</title>
        <authorList>
            <person name="Murakami T."/>
            <person name="Segawa T."/>
            <person name="Shcherbakova V.A."/>
            <person name="Mori H."/>
            <person name="Yoshimura Y."/>
        </authorList>
    </citation>
    <scope>NUCLEOTIDE SEQUENCE [LARGE SCALE GENOMIC DNA]</scope>
    <source>
        <strain evidence="1 2">A121</strain>
    </source>
</reference>
<organism evidence="1 2">
    <name type="scientific">Clostridium tagluense</name>
    <dbReference type="NCBI Taxonomy" id="360422"/>
    <lineage>
        <taxon>Bacteria</taxon>
        <taxon>Bacillati</taxon>
        <taxon>Bacillota</taxon>
        <taxon>Clostridia</taxon>
        <taxon>Eubacteriales</taxon>
        <taxon>Clostridiaceae</taxon>
        <taxon>Clostridium</taxon>
    </lineage>
</organism>
<accession>A0A401USL3</accession>
<keyword evidence="2" id="KW-1185">Reference proteome</keyword>
<dbReference type="AlphaFoldDB" id="A0A401USL3"/>
<protein>
    <submittedName>
        <fullName evidence="1">Uncharacterized protein</fullName>
    </submittedName>
</protein>
<sequence length="252" mass="29696">MYLDNIDTSSFSKIQYLYSKHMELDYPALKGIFERGIAEHGLSNEDDEFLDVVALLLIKIHKDKTILPIIVDMIFFRNRKGLFTHDLIWAFFQARDPYSLMLIANYLISEDANDVKLACKLLDFVPSIDMTMEKNSQKQYIAFFYWLEENYPFLYFTGESFQRTSKPIPYIVALDAKYLCKQVSPYTGKTFIPYTAKENNLLYYFNHLDESDKLLLSSFSRATHYENIYLWKSWINHSIIKQISIAKARLET</sequence>
<evidence type="ECO:0000313" key="2">
    <source>
        <dbReference type="Proteomes" id="UP000287872"/>
    </source>
</evidence>
<evidence type="ECO:0000313" key="1">
    <source>
        <dbReference type="EMBL" id="GCD12549.1"/>
    </source>
</evidence>
<dbReference type="Proteomes" id="UP000287872">
    <property type="component" value="Unassembled WGS sequence"/>
</dbReference>
<name>A0A401USL3_9CLOT</name>
<gene>
    <name evidence="1" type="ORF">Ctaglu_41720</name>
</gene>
<dbReference type="EMBL" id="BHYK01000036">
    <property type="protein sequence ID" value="GCD12549.1"/>
    <property type="molecule type" value="Genomic_DNA"/>
</dbReference>
<comment type="caution">
    <text evidence="1">The sequence shown here is derived from an EMBL/GenBank/DDBJ whole genome shotgun (WGS) entry which is preliminary data.</text>
</comment>
<dbReference type="RefSeq" id="WP_125005342.1">
    <property type="nucleotide sequence ID" value="NZ_BHYK01000036.1"/>
</dbReference>
<dbReference type="OrthoDB" id="1845039at2"/>